<reference evidence="2" key="2">
    <citation type="journal article" date="2015" name="Data Brief">
        <title>Shoot transcriptome of the giant reed, Arundo donax.</title>
        <authorList>
            <person name="Barrero R.A."/>
            <person name="Guerrero F.D."/>
            <person name="Moolhuijzen P."/>
            <person name="Goolsby J.A."/>
            <person name="Tidwell J."/>
            <person name="Bellgard S.E."/>
            <person name="Bellgard M.I."/>
        </authorList>
    </citation>
    <scope>NUCLEOTIDE SEQUENCE</scope>
    <source>
        <tissue evidence="2">Shoot tissue taken approximately 20 cm above the soil surface</tissue>
    </source>
</reference>
<evidence type="ECO:0000256" key="1">
    <source>
        <dbReference type="SAM" id="MobiDB-lite"/>
    </source>
</evidence>
<organism evidence="2">
    <name type="scientific">Arundo donax</name>
    <name type="common">Giant reed</name>
    <name type="synonym">Donax arundinaceus</name>
    <dbReference type="NCBI Taxonomy" id="35708"/>
    <lineage>
        <taxon>Eukaryota</taxon>
        <taxon>Viridiplantae</taxon>
        <taxon>Streptophyta</taxon>
        <taxon>Embryophyta</taxon>
        <taxon>Tracheophyta</taxon>
        <taxon>Spermatophyta</taxon>
        <taxon>Magnoliopsida</taxon>
        <taxon>Liliopsida</taxon>
        <taxon>Poales</taxon>
        <taxon>Poaceae</taxon>
        <taxon>PACMAD clade</taxon>
        <taxon>Arundinoideae</taxon>
        <taxon>Arundineae</taxon>
        <taxon>Arundo</taxon>
    </lineage>
</organism>
<evidence type="ECO:0000313" key="2">
    <source>
        <dbReference type="EMBL" id="JAD43765.1"/>
    </source>
</evidence>
<protein>
    <submittedName>
        <fullName evidence="2">Uncharacterized protein</fullName>
    </submittedName>
</protein>
<dbReference type="AlphaFoldDB" id="A0A0A9A432"/>
<name>A0A0A9A432_ARUDO</name>
<feature type="compositionally biased region" description="Basic residues" evidence="1">
    <location>
        <begin position="9"/>
        <end position="22"/>
    </location>
</feature>
<reference evidence="2" key="1">
    <citation type="submission" date="2014-09" db="EMBL/GenBank/DDBJ databases">
        <authorList>
            <person name="Magalhaes I.L.F."/>
            <person name="Oliveira U."/>
            <person name="Santos F.R."/>
            <person name="Vidigal T.H.D.A."/>
            <person name="Brescovit A.D."/>
            <person name="Santos A.J."/>
        </authorList>
    </citation>
    <scope>NUCLEOTIDE SEQUENCE</scope>
    <source>
        <tissue evidence="2">Shoot tissue taken approximately 20 cm above the soil surface</tissue>
    </source>
</reference>
<feature type="region of interest" description="Disordered" evidence="1">
    <location>
        <begin position="1"/>
        <end position="38"/>
    </location>
</feature>
<proteinExistence type="predicted"/>
<dbReference type="EMBL" id="GBRH01254130">
    <property type="protein sequence ID" value="JAD43765.1"/>
    <property type="molecule type" value="Transcribed_RNA"/>
</dbReference>
<sequence>MQQLSEVGRRHRAGRRQRRRQNAQRSFQICRHERMWRR</sequence>
<accession>A0A0A9A432</accession>